<evidence type="ECO:0000259" key="12">
    <source>
        <dbReference type="SMART" id="SM00382"/>
    </source>
</evidence>
<dbReference type="EMBL" id="CP138335">
    <property type="protein sequence ID" value="XBW08047.1"/>
    <property type="molecule type" value="Genomic_DNA"/>
</dbReference>
<evidence type="ECO:0000256" key="6">
    <source>
        <dbReference type="ARBA" id="ARBA00023125"/>
    </source>
</evidence>
<comment type="similarity">
    <text evidence="9 10">Belongs to the RecF family.</text>
</comment>
<evidence type="ECO:0000313" key="13">
    <source>
        <dbReference type="EMBL" id="XBW08047.1"/>
    </source>
</evidence>
<dbReference type="PROSITE" id="PS00618">
    <property type="entry name" value="RECF_2"/>
    <property type="match status" value="1"/>
</dbReference>
<dbReference type="InterPro" id="IPR018078">
    <property type="entry name" value="DNA-binding_RecF_CS"/>
</dbReference>
<evidence type="ECO:0000256" key="8">
    <source>
        <dbReference type="ARBA" id="ARBA00023236"/>
    </source>
</evidence>
<dbReference type="GO" id="GO:0006260">
    <property type="term" value="P:DNA replication"/>
    <property type="evidence" value="ECO:0007669"/>
    <property type="project" value="UniProtKB-UniRule"/>
</dbReference>
<feature type="compositionally biased region" description="Low complexity" evidence="11">
    <location>
        <begin position="84"/>
        <end position="102"/>
    </location>
</feature>
<keyword evidence="8 9" id="KW-0742">SOS response</keyword>
<evidence type="ECO:0000256" key="9">
    <source>
        <dbReference type="HAMAP-Rule" id="MF_00365"/>
    </source>
</evidence>
<dbReference type="SUPFAM" id="SSF52540">
    <property type="entry name" value="P-loop containing nucleoside triphosphate hydrolases"/>
    <property type="match status" value="1"/>
</dbReference>
<sequence length="459" mass="49855">MYVSDLALNDYRSYRELVLQLPPGAVVFLGRNGRGKTNLVEAVAYLSTFSSHRVSADRALVRRPLAQSEPEAPVDPDAGRDPGAARSSKSASSASAAAAAGSPEPPTAAVIRARVHHGSQDRLLELEIVQGKANRARLNRGPVPARELLGSLRTVMFAPEDLQLLRGEPGARRRFLDEISLQLKPAYAGLRRDLEQVLRQRAAVLKQLGPHADLRLADDYLAGWDEALARLSAQVSAHRLSVIASLRPGLKRHYRNVSEDDKPVELEYRSHLEKLEARLGLDTGTDLAIPLVDNGYFPDLSAPIEQLAGRYLAALRARRAEELRRAVNLVGAHRDDFEAELATMPVKGYASQGETWSVVLSLRLAQMDLLTADEDTPVLILDDVFAELDERRRLALVQSIAPVQQVLITAAVPTDIPAQLEPARFEVTLDEQLVTQVSPLGASFESVTASAGAAGGDGD</sequence>
<keyword evidence="4 9" id="KW-0227">DNA damage</keyword>
<dbReference type="InterPro" id="IPR001238">
    <property type="entry name" value="DNA-binding_RecF"/>
</dbReference>
<dbReference type="PROSITE" id="PS00617">
    <property type="entry name" value="RECF_1"/>
    <property type="match status" value="1"/>
</dbReference>
<reference evidence="13" key="1">
    <citation type="submission" date="2023-11" db="EMBL/GenBank/DDBJ databases">
        <title>Scrofimicrobium hongkongense sp. nov., isolated from a patient with peritonitis.</title>
        <authorList>
            <person name="Lao H.Y."/>
            <person name="Wong A.Y.P."/>
            <person name="Ng T.L."/>
            <person name="Wong R.Y.L."/>
            <person name="Yau M.C.Y."/>
            <person name="Lam J.Y.W."/>
            <person name="Siu G.K.H."/>
        </authorList>
    </citation>
    <scope>NUCLEOTIDE SEQUENCE</scope>
    <source>
        <strain evidence="13">R131</strain>
    </source>
</reference>
<dbReference type="GO" id="GO:0016887">
    <property type="term" value="F:ATP hydrolysis activity"/>
    <property type="evidence" value="ECO:0007669"/>
    <property type="project" value="InterPro"/>
</dbReference>
<dbReference type="InterPro" id="IPR042174">
    <property type="entry name" value="RecF_2"/>
</dbReference>
<organism evidence="13">
    <name type="scientific">Scrofimicrobium appendicitidis</name>
    <dbReference type="NCBI Taxonomy" id="3079930"/>
    <lineage>
        <taxon>Bacteria</taxon>
        <taxon>Bacillati</taxon>
        <taxon>Actinomycetota</taxon>
        <taxon>Actinomycetes</taxon>
        <taxon>Actinomycetales</taxon>
        <taxon>Actinomycetaceae</taxon>
        <taxon>Scrofimicrobium</taxon>
    </lineage>
</organism>
<protein>
    <recommendedName>
        <fullName evidence="9 10">DNA replication and repair protein RecF</fullName>
    </recommendedName>
</protein>
<evidence type="ECO:0000256" key="4">
    <source>
        <dbReference type="ARBA" id="ARBA00022763"/>
    </source>
</evidence>
<evidence type="ECO:0000256" key="1">
    <source>
        <dbReference type="ARBA" id="ARBA00022490"/>
    </source>
</evidence>
<evidence type="ECO:0000256" key="3">
    <source>
        <dbReference type="ARBA" id="ARBA00022741"/>
    </source>
</evidence>
<name>A0AAU7V7M5_9ACTO</name>
<dbReference type="InterPro" id="IPR027417">
    <property type="entry name" value="P-loop_NTPase"/>
</dbReference>
<dbReference type="GO" id="GO:0000731">
    <property type="term" value="P:DNA synthesis involved in DNA repair"/>
    <property type="evidence" value="ECO:0007669"/>
    <property type="project" value="TreeGrafter"/>
</dbReference>
<feature type="region of interest" description="Disordered" evidence="11">
    <location>
        <begin position="63"/>
        <end position="106"/>
    </location>
</feature>
<dbReference type="Gene3D" id="3.40.50.300">
    <property type="entry name" value="P-loop containing nucleotide triphosphate hydrolases"/>
    <property type="match status" value="2"/>
</dbReference>
<accession>A0AAU7V7M5</accession>
<evidence type="ECO:0000256" key="10">
    <source>
        <dbReference type="RuleBase" id="RU000578"/>
    </source>
</evidence>
<keyword evidence="2 9" id="KW-0235">DNA replication</keyword>
<dbReference type="HAMAP" id="MF_00365">
    <property type="entry name" value="RecF"/>
    <property type="match status" value="1"/>
</dbReference>
<keyword evidence="1 9" id="KW-0963">Cytoplasm</keyword>
<dbReference type="PANTHER" id="PTHR32182:SF0">
    <property type="entry name" value="DNA REPLICATION AND REPAIR PROTEIN RECF"/>
    <property type="match status" value="1"/>
</dbReference>
<dbReference type="PANTHER" id="PTHR32182">
    <property type="entry name" value="DNA REPLICATION AND REPAIR PROTEIN RECF"/>
    <property type="match status" value="1"/>
</dbReference>
<dbReference type="InterPro" id="IPR003593">
    <property type="entry name" value="AAA+_ATPase"/>
</dbReference>
<keyword evidence="7 9" id="KW-0234">DNA repair</keyword>
<feature type="binding site" evidence="9">
    <location>
        <begin position="30"/>
        <end position="37"/>
    </location>
    <ligand>
        <name>ATP</name>
        <dbReference type="ChEBI" id="CHEBI:30616"/>
    </ligand>
</feature>
<dbReference type="NCBIfam" id="TIGR00611">
    <property type="entry name" value="recf"/>
    <property type="match status" value="1"/>
</dbReference>
<dbReference type="GO" id="GO:0003697">
    <property type="term" value="F:single-stranded DNA binding"/>
    <property type="evidence" value="ECO:0007669"/>
    <property type="project" value="UniProtKB-UniRule"/>
</dbReference>
<comment type="subcellular location">
    <subcellularLocation>
        <location evidence="9 10">Cytoplasm</location>
    </subcellularLocation>
</comment>
<dbReference type="GO" id="GO:0005524">
    <property type="term" value="F:ATP binding"/>
    <property type="evidence" value="ECO:0007669"/>
    <property type="project" value="UniProtKB-UniRule"/>
</dbReference>
<feature type="domain" description="AAA+ ATPase" evidence="12">
    <location>
        <begin position="22"/>
        <end position="435"/>
    </location>
</feature>
<evidence type="ECO:0000256" key="7">
    <source>
        <dbReference type="ARBA" id="ARBA00023204"/>
    </source>
</evidence>
<keyword evidence="6 9" id="KW-0238">DNA-binding</keyword>
<dbReference type="GO" id="GO:0009432">
    <property type="term" value="P:SOS response"/>
    <property type="evidence" value="ECO:0007669"/>
    <property type="project" value="UniProtKB-UniRule"/>
</dbReference>
<dbReference type="InterPro" id="IPR038729">
    <property type="entry name" value="Rad50/SbcC_AAA"/>
</dbReference>
<keyword evidence="3 9" id="KW-0547">Nucleotide-binding</keyword>
<keyword evidence="5 9" id="KW-0067">ATP-binding</keyword>
<dbReference type="SMART" id="SM00382">
    <property type="entry name" value="AAA"/>
    <property type="match status" value="1"/>
</dbReference>
<dbReference type="KEGG" id="sapp:SAC06_00350"/>
<evidence type="ECO:0000256" key="11">
    <source>
        <dbReference type="SAM" id="MobiDB-lite"/>
    </source>
</evidence>
<gene>
    <name evidence="9" type="primary">recF</name>
    <name evidence="13" type="ORF">SAC06_00350</name>
</gene>
<dbReference type="Gene3D" id="1.20.1050.90">
    <property type="entry name" value="RecF/RecN/SMC, N-terminal domain"/>
    <property type="match status" value="1"/>
</dbReference>
<comment type="function">
    <text evidence="9 10">The RecF protein is involved in DNA metabolism; it is required for DNA replication and normal SOS inducibility. RecF binds preferentially to single-stranded, linear DNA. It also seems to bind ATP.</text>
</comment>
<dbReference type="AlphaFoldDB" id="A0AAU7V7M5"/>
<dbReference type="GO" id="GO:0005737">
    <property type="term" value="C:cytoplasm"/>
    <property type="evidence" value="ECO:0007669"/>
    <property type="project" value="UniProtKB-SubCell"/>
</dbReference>
<dbReference type="GO" id="GO:0006302">
    <property type="term" value="P:double-strand break repair"/>
    <property type="evidence" value="ECO:0007669"/>
    <property type="project" value="InterPro"/>
</dbReference>
<evidence type="ECO:0000256" key="2">
    <source>
        <dbReference type="ARBA" id="ARBA00022705"/>
    </source>
</evidence>
<evidence type="ECO:0000256" key="5">
    <source>
        <dbReference type="ARBA" id="ARBA00022840"/>
    </source>
</evidence>
<dbReference type="Pfam" id="PF13476">
    <property type="entry name" value="AAA_23"/>
    <property type="match status" value="1"/>
</dbReference>
<dbReference type="RefSeq" id="WP_350258247.1">
    <property type="nucleotide sequence ID" value="NZ_CP138335.1"/>
</dbReference>
<proteinExistence type="inferred from homology"/>